<dbReference type="eggNOG" id="COG1959">
    <property type="taxonomic scope" value="Bacteria"/>
</dbReference>
<organism evidence="2 3">
    <name type="scientific">Thioclava dalianensis</name>
    <dbReference type="NCBI Taxonomy" id="1185766"/>
    <lineage>
        <taxon>Bacteria</taxon>
        <taxon>Pseudomonadati</taxon>
        <taxon>Pseudomonadota</taxon>
        <taxon>Alphaproteobacteria</taxon>
        <taxon>Rhodobacterales</taxon>
        <taxon>Paracoccaceae</taxon>
        <taxon>Thioclava</taxon>
    </lineage>
</organism>
<dbReference type="Pfam" id="PF02082">
    <property type="entry name" value="Rrf2"/>
    <property type="match status" value="1"/>
</dbReference>
<evidence type="ECO:0000256" key="1">
    <source>
        <dbReference type="ARBA" id="ARBA00023125"/>
    </source>
</evidence>
<dbReference type="NCBIfam" id="TIGR00738">
    <property type="entry name" value="rrf2_super"/>
    <property type="match status" value="1"/>
</dbReference>
<dbReference type="InterPro" id="IPR036390">
    <property type="entry name" value="WH_DNA-bd_sf"/>
</dbReference>
<dbReference type="GO" id="GO:0003700">
    <property type="term" value="F:DNA-binding transcription factor activity"/>
    <property type="evidence" value="ECO:0007669"/>
    <property type="project" value="TreeGrafter"/>
</dbReference>
<keyword evidence="3" id="KW-1185">Reference proteome</keyword>
<dbReference type="SUPFAM" id="SSF46785">
    <property type="entry name" value="Winged helix' DNA-binding domain"/>
    <property type="match status" value="1"/>
</dbReference>
<dbReference type="Gene3D" id="1.10.10.10">
    <property type="entry name" value="Winged helix-like DNA-binding domain superfamily/Winged helix DNA-binding domain"/>
    <property type="match status" value="1"/>
</dbReference>
<sequence length="156" mass="17096">MRLTTRTNLAMRVLMVCAVNSGRLVRKFEIAQSCNASENHLAQVINLLSTHGFIHTIRGRAGGLKLARSPEEISVGDVMRAFERGLPVTECFSPETNTCPLIEACLFRDALREALNAFYRVLDGYTLASLTQDNVPLAQILQLCAPRMTSACGARG</sequence>
<protein>
    <submittedName>
        <fullName evidence="2">Rrf2 family transcriptional regulator</fullName>
    </submittedName>
</protein>
<dbReference type="OrthoDB" id="9795923at2"/>
<dbReference type="STRING" id="1185766.SAMN05216224_105163"/>
<dbReference type="InterPro" id="IPR036388">
    <property type="entry name" value="WH-like_DNA-bd_sf"/>
</dbReference>
<dbReference type="RefSeq" id="WP_038061138.1">
    <property type="nucleotide sequence ID" value="NZ_FOVB01000005.1"/>
</dbReference>
<gene>
    <name evidence="2" type="ORF">DL1_01110</name>
</gene>
<dbReference type="PANTHER" id="PTHR33221">
    <property type="entry name" value="WINGED HELIX-TURN-HELIX TRANSCRIPTIONAL REGULATOR, RRF2 FAMILY"/>
    <property type="match status" value="1"/>
</dbReference>
<name>A0A074UAB1_9RHOB</name>
<dbReference type="GO" id="GO:0003677">
    <property type="term" value="F:DNA binding"/>
    <property type="evidence" value="ECO:0007669"/>
    <property type="project" value="UniProtKB-KW"/>
</dbReference>
<comment type="caution">
    <text evidence="2">The sequence shown here is derived from an EMBL/GenBank/DDBJ whole genome shotgun (WGS) entry which is preliminary data.</text>
</comment>
<keyword evidence="1" id="KW-0238">DNA-binding</keyword>
<dbReference type="PROSITE" id="PS51197">
    <property type="entry name" value="HTH_RRF2_2"/>
    <property type="match status" value="1"/>
</dbReference>
<dbReference type="GO" id="GO:0005829">
    <property type="term" value="C:cytosol"/>
    <property type="evidence" value="ECO:0007669"/>
    <property type="project" value="TreeGrafter"/>
</dbReference>
<dbReference type="Proteomes" id="UP000027725">
    <property type="component" value="Unassembled WGS sequence"/>
</dbReference>
<reference evidence="2 3" key="1">
    <citation type="submission" date="2014-03" db="EMBL/GenBank/DDBJ databases">
        <title>The draft genome sequence of Thioclava dalianensis DLFJ1-1.</title>
        <authorList>
            <person name="Lai Q."/>
            <person name="Shao Z."/>
        </authorList>
    </citation>
    <scope>NUCLEOTIDE SEQUENCE [LARGE SCALE GENOMIC DNA]</scope>
    <source>
        <strain evidence="2 3">DLFJ1-1</strain>
    </source>
</reference>
<accession>A0A074UAB1</accession>
<evidence type="ECO:0000313" key="3">
    <source>
        <dbReference type="Proteomes" id="UP000027725"/>
    </source>
</evidence>
<dbReference type="PANTHER" id="PTHR33221:SF4">
    <property type="entry name" value="HTH-TYPE TRANSCRIPTIONAL REPRESSOR NSRR"/>
    <property type="match status" value="1"/>
</dbReference>
<dbReference type="EMBL" id="JHEH01000001">
    <property type="protein sequence ID" value="KEP71637.1"/>
    <property type="molecule type" value="Genomic_DNA"/>
</dbReference>
<dbReference type="AlphaFoldDB" id="A0A074UAB1"/>
<dbReference type="InterPro" id="IPR000944">
    <property type="entry name" value="Tscrpt_reg_Rrf2"/>
</dbReference>
<proteinExistence type="predicted"/>
<evidence type="ECO:0000313" key="2">
    <source>
        <dbReference type="EMBL" id="KEP71637.1"/>
    </source>
</evidence>